<dbReference type="InterPro" id="IPR041591">
    <property type="entry name" value="OCRE"/>
</dbReference>
<dbReference type="Pfam" id="PF17780">
    <property type="entry name" value="OCRE"/>
    <property type="match status" value="1"/>
</dbReference>
<dbReference type="PANTHER" id="PTHR13948:SF21">
    <property type="entry name" value="RNA-BINDING PROTEIN 5"/>
    <property type="match status" value="1"/>
</dbReference>
<gene>
    <name evidence="7" type="primary">LOC101877065</name>
</gene>
<dbReference type="PROSITE" id="PS50102">
    <property type="entry name" value="RRM"/>
    <property type="match status" value="1"/>
</dbReference>
<keyword evidence="5" id="KW-0539">Nucleus</keyword>
<dbReference type="InterPro" id="IPR013087">
    <property type="entry name" value="Znf_C2H2_type"/>
</dbReference>
<evidence type="ECO:0000256" key="6">
    <source>
        <dbReference type="SAM" id="MobiDB-lite"/>
    </source>
</evidence>
<feature type="region of interest" description="Disordered" evidence="6">
    <location>
        <begin position="1"/>
        <end position="89"/>
    </location>
</feature>
<dbReference type="GO" id="GO:0003723">
    <property type="term" value="F:RNA binding"/>
    <property type="evidence" value="ECO:0007669"/>
    <property type="project" value="UniProtKB-UniRule"/>
</dbReference>
<dbReference type="Proteomes" id="UP000694405">
    <property type="component" value="Chromosome 9"/>
</dbReference>
<dbReference type="InterPro" id="IPR036443">
    <property type="entry name" value="Znf_RanBP2_sf"/>
</dbReference>
<dbReference type="Gene3D" id="4.10.1060.10">
    <property type="entry name" value="Zinc finger, RanBP2-type"/>
    <property type="match status" value="1"/>
</dbReference>
<evidence type="ECO:0000256" key="5">
    <source>
        <dbReference type="ARBA" id="ARBA00023242"/>
    </source>
</evidence>
<comment type="subcellular location">
    <subcellularLocation>
        <location evidence="1">Nucleus</location>
    </subcellularLocation>
</comment>
<dbReference type="GO" id="GO:0005634">
    <property type="term" value="C:nucleus"/>
    <property type="evidence" value="ECO:0007669"/>
    <property type="project" value="UniProtKB-SubCell"/>
</dbReference>
<dbReference type="GO" id="GO:0008270">
    <property type="term" value="F:zinc ion binding"/>
    <property type="evidence" value="ECO:0007669"/>
    <property type="project" value="UniProtKB-KW"/>
</dbReference>
<dbReference type="InterPro" id="IPR035979">
    <property type="entry name" value="RBD_domain_sf"/>
</dbReference>
<dbReference type="GO" id="GO:0000398">
    <property type="term" value="P:mRNA splicing, via spliceosome"/>
    <property type="evidence" value="ECO:0007669"/>
    <property type="project" value="TreeGrafter"/>
</dbReference>
<dbReference type="PROSITE" id="PS50199">
    <property type="entry name" value="ZF_RANBP2_2"/>
    <property type="match status" value="1"/>
</dbReference>
<dbReference type="CDD" id="cd12752">
    <property type="entry name" value="RRM1_RBM5"/>
    <property type="match status" value="1"/>
</dbReference>
<evidence type="ECO:0000256" key="2">
    <source>
        <dbReference type="ARBA" id="ARBA00022723"/>
    </source>
</evidence>
<reference evidence="7" key="1">
    <citation type="submission" date="2020-03" db="EMBL/GenBank/DDBJ databases">
        <title>Melopsittacus undulatus (budgerigar) genome, bMelUnd1, maternal haplotype with Z.</title>
        <authorList>
            <person name="Gedman G."/>
            <person name="Mountcastle J."/>
            <person name="Haase B."/>
            <person name="Formenti G."/>
            <person name="Wright T."/>
            <person name="Apodaca J."/>
            <person name="Pelan S."/>
            <person name="Chow W."/>
            <person name="Rhie A."/>
            <person name="Howe K."/>
            <person name="Fedrigo O."/>
            <person name="Jarvis E.D."/>
        </authorList>
    </citation>
    <scope>NUCLEOTIDE SEQUENCE [LARGE SCALE GENOMIC DNA]</scope>
</reference>
<dbReference type="Pfam" id="PF00076">
    <property type="entry name" value="RRM_1"/>
    <property type="match status" value="1"/>
</dbReference>
<evidence type="ECO:0000313" key="7">
    <source>
        <dbReference type="Ensembl" id="ENSMUNP00000026982.1"/>
    </source>
</evidence>
<reference evidence="7" key="2">
    <citation type="submission" date="2025-08" db="UniProtKB">
        <authorList>
            <consortium name="Ensembl"/>
        </authorList>
    </citation>
    <scope>IDENTIFICATION</scope>
</reference>
<reference evidence="7" key="3">
    <citation type="submission" date="2025-09" db="UniProtKB">
        <authorList>
            <consortium name="Ensembl"/>
        </authorList>
    </citation>
    <scope>IDENTIFICATION</scope>
</reference>
<feature type="compositionally biased region" description="Basic and acidic residues" evidence="6">
    <location>
        <begin position="10"/>
        <end position="89"/>
    </location>
</feature>
<dbReference type="SMART" id="SM00360">
    <property type="entry name" value="RRM"/>
    <property type="match status" value="1"/>
</dbReference>
<sequence length="634" mass="73065">ARLGVTRSVSRTERSGRYGSIVEREDRDERESRSRRRDSDYKRSSEERRGDRYDDYRDYDSRDYDSRDYDKDGYHSDGDYGEHDYRNDINDEKESKTIMLRGLPITVTENDIREIIESFEGPQPADVRLMKRKTGVSRGFAFVEFYHFQDATSWMEANQKKLVIQGKQIAMHYSNPRPKFEDWLCNKCCLYNFRRRLKCFRCGADKFDSEQEVPPGAAESVQSVDYYCDMWVLKSFLLQPPLKIDGKTIGVDFAKSARKDLLLPDGNRVSAFSVASTAIAAAQWSSTQPQTGEGNTLDYSYVQSGQEGYTQYSQYSQDYQQYYQNQGGVLDSDTATISGTPVTTTTAAVVSQSPQLYNQQTNSPDSPVITVLFSPCVSHHAVPDTSTYQYDESSGYYYDPVTGLYYDPNSQYYYNALTQQYLYWDGEKETYMPAAEGTTYQQTATTTTTKEVKEKKEKPKSKTAQQIAKDMERWAKSLNKQKENFKNSFQPLSTREEERKESAAADAGFALFEKKGALSERQQILPEVLKNGDDENPLKRGLVAAYSGDSDNDEDLLERMENEEEKLTDWKKMACLLCRRQFPNKDALIRHQQLSDLHKQNMDIYRRSKLSEQELEALELREREVSGKIEQMSC</sequence>
<dbReference type="Gene3D" id="3.30.70.330">
    <property type="match status" value="1"/>
</dbReference>
<dbReference type="SUPFAM" id="SSF54928">
    <property type="entry name" value="RNA-binding domain, RBD"/>
    <property type="match status" value="1"/>
</dbReference>
<dbReference type="InterPro" id="IPR000504">
    <property type="entry name" value="RRM_dom"/>
</dbReference>
<dbReference type="SMART" id="SM00547">
    <property type="entry name" value="ZnF_RBZ"/>
    <property type="match status" value="1"/>
</dbReference>
<evidence type="ECO:0000256" key="4">
    <source>
        <dbReference type="ARBA" id="ARBA00022833"/>
    </source>
</evidence>
<protein>
    <submittedName>
        <fullName evidence="7">Uncharacterized protein</fullName>
    </submittedName>
</protein>
<dbReference type="PROSITE" id="PS01358">
    <property type="entry name" value="ZF_RANBP2_1"/>
    <property type="match status" value="1"/>
</dbReference>
<organism evidence="7 8">
    <name type="scientific">Melopsittacus undulatus</name>
    <name type="common">Budgerigar</name>
    <name type="synonym">Psittacus undulatus</name>
    <dbReference type="NCBI Taxonomy" id="13146"/>
    <lineage>
        <taxon>Eukaryota</taxon>
        <taxon>Metazoa</taxon>
        <taxon>Chordata</taxon>
        <taxon>Craniata</taxon>
        <taxon>Vertebrata</taxon>
        <taxon>Euteleostomi</taxon>
        <taxon>Archelosauria</taxon>
        <taxon>Archosauria</taxon>
        <taxon>Dinosauria</taxon>
        <taxon>Saurischia</taxon>
        <taxon>Theropoda</taxon>
        <taxon>Coelurosauria</taxon>
        <taxon>Aves</taxon>
        <taxon>Neognathae</taxon>
        <taxon>Neoaves</taxon>
        <taxon>Telluraves</taxon>
        <taxon>Australaves</taxon>
        <taxon>Psittaciformes</taxon>
        <taxon>Psittaculidae</taxon>
        <taxon>Melopsittacus</taxon>
    </lineage>
</organism>
<dbReference type="AlphaFoldDB" id="A0A8V5G289"/>
<dbReference type="InterPro" id="IPR012677">
    <property type="entry name" value="Nucleotide-bd_a/b_plait_sf"/>
</dbReference>
<keyword evidence="8" id="KW-1185">Reference proteome</keyword>
<name>A0A8V5G289_MELUD</name>
<keyword evidence="2" id="KW-0479">Metal-binding</keyword>
<evidence type="ECO:0000256" key="3">
    <source>
        <dbReference type="ARBA" id="ARBA00022771"/>
    </source>
</evidence>
<keyword evidence="4" id="KW-0862">Zinc</keyword>
<dbReference type="PROSITE" id="PS50157">
    <property type="entry name" value="ZINC_FINGER_C2H2_2"/>
    <property type="match status" value="1"/>
</dbReference>
<dbReference type="SUPFAM" id="SSF90209">
    <property type="entry name" value="Ran binding protein zinc finger-like"/>
    <property type="match status" value="1"/>
</dbReference>
<dbReference type="InterPro" id="IPR001876">
    <property type="entry name" value="Znf_RanBP2"/>
</dbReference>
<dbReference type="FunFam" id="3.30.70.330:FF:000110">
    <property type="entry name" value="RNA-binding protein 10 isoform X1"/>
    <property type="match status" value="1"/>
</dbReference>
<proteinExistence type="predicted"/>
<dbReference type="PANTHER" id="PTHR13948">
    <property type="entry name" value="RNA-BINDING PROTEIN"/>
    <property type="match status" value="1"/>
</dbReference>
<dbReference type="Ensembl" id="ENSMUNT00000027842.1">
    <property type="protein sequence ID" value="ENSMUNP00000026982.1"/>
    <property type="gene ID" value="ENSMUNG00000015767.2"/>
</dbReference>
<dbReference type="Pfam" id="PF00641">
    <property type="entry name" value="Zn_ribbon_RanBP"/>
    <property type="match status" value="1"/>
</dbReference>
<keyword evidence="3" id="KW-0863">Zinc-finger</keyword>
<dbReference type="InterPro" id="IPR034991">
    <property type="entry name" value="RBM5_RRM1"/>
</dbReference>
<evidence type="ECO:0000256" key="1">
    <source>
        <dbReference type="ARBA" id="ARBA00004123"/>
    </source>
</evidence>
<evidence type="ECO:0000313" key="8">
    <source>
        <dbReference type="Proteomes" id="UP000694405"/>
    </source>
</evidence>
<accession>A0A8V5G289</accession>